<evidence type="ECO:0000256" key="7">
    <source>
        <dbReference type="ARBA" id="ARBA00022840"/>
    </source>
</evidence>
<dbReference type="Pfam" id="PF00151">
    <property type="entry name" value="Lipase"/>
    <property type="match status" value="1"/>
</dbReference>
<keyword evidence="12" id="KW-0732">Signal</keyword>
<reference evidence="14" key="2">
    <citation type="submission" date="2020-05" db="UniProtKB">
        <authorList>
            <consortium name="EnsemblMetazoa"/>
        </authorList>
    </citation>
    <scope>IDENTIFICATION</scope>
    <source>
        <strain evidence="14">MINIMUS1</strain>
    </source>
</reference>
<dbReference type="Pfam" id="PF00899">
    <property type="entry name" value="ThiF"/>
    <property type="match status" value="1"/>
</dbReference>
<dbReference type="Proteomes" id="UP000075920">
    <property type="component" value="Unassembled WGS sequence"/>
</dbReference>
<proteinExistence type="inferred from homology"/>
<evidence type="ECO:0000256" key="12">
    <source>
        <dbReference type="SAM" id="SignalP"/>
    </source>
</evidence>
<evidence type="ECO:0000256" key="6">
    <source>
        <dbReference type="ARBA" id="ARBA00022786"/>
    </source>
</evidence>
<evidence type="ECO:0000256" key="10">
    <source>
        <dbReference type="PROSITE-ProRule" id="PRU10132"/>
    </source>
</evidence>
<dbReference type="PROSITE" id="PS00865">
    <property type="entry name" value="UBIQUITIN_ACTIVAT_2"/>
    <property type="match status" value="1"/>
</dbReference>
<dbReference type="CDD" id="cd01488">
    <property type="entry name" value="Uba3_RUB"/>
    <property type="match status" value="1"/>
</dbReference>
<dbReference type="UniPathway" id="UPA00885"/>
<dbReference type="EC" id="6.2.1.64" evidence="8 11"/>
<feature type="signal peptide" evidence="12">
    <location>
        <begin position="1"/>
        <end position="23"/>
    </location>
</feature>
<dbReference type="InterPro" id="IPR030468">
    <property type="entry name" value="Uba3_N"/>
</dbReference>
<dbReference type="InterPro" id="IPR023318">
    <property type="entry name" value="Ub_act_enz_dom_a_sf"/>
</dbReference>
<sequence length="892" mass="98465">MMNKQSIVLVVLIVCVGTPQVTSFDLGGLLQTTGDAVRVIAKKAQAVVDNVPRIFSPEQLLEFGKQSIVGLPAEAVFETINQICSVGQLSKATVSEKKVNINNMNYILMTEQKKVTIPLLKSDLLWKHMLFNKSYNTVILVTGWTSNVKKQGQREVSDTMYNAYKARGGYNFVVIDTADIVSVQPGCLDPICKAVSFKLMMDKQSIVLIVLIACVCTPPVHSFDLGGLFKTTGDVAKVAAKTAKGVAEKVPQIFSPEQLLEFGKQSIVGLPAEAIAATINQICSVALLSNATASENTVNITDMNYILMTEDNNVTIPLLESDDLWKNELFNKSYDTVILVTGWTSNVNEPNRAIDTIYNAYKARGGYNFVVIDTAEYVDTLYTWSAFNTNDLGQGLADGLKGLIKYVPLEKIHLIEITCIWDLMPFVICRAISLDRFHTNSDKMEVAAPNNDQLGKRWNHLRKILERSGPFCHPNFAASSETLEFLLNTCKILVIGAGGLGCELLKDLALMGFRDIHVIDMDTIELSNLNRQFLFRRTDIGKSKAQCAAAFINGRVPGCVVTAHFCKIQDYDSSFYRQFHIIVCGLDSIVARRWINGMLISMLEYEEDGSVDETSIIPLIDGGTEGFKGNARVILPGMTACIDCTLDLFPPQVNYPLCTIANTPRLPEHCIEYVKIIQWPKETPFGVDIALDGDDPQHVTWVYEKAQERANSFNITGLSYRLVQGVLKNIIPAVASTNAVIAAACATEVFKIASSCCEPLNNYMVFNDVDGIYTYTYEAEKRSDCLACSQIPRPVEIADPNGMTLQDLIQHLCDNPELQMKSPGLTAVLEGKNKTLYMSTVKSIEEATKGNLTLSLNELGLKDGQEIMVADITTPNTILIKLKFQPNEVEMS</sequence>
<keyword evidence="7 11" id="KW-0067">ATP-binding</keyword>
<dbReference type="GO" id="GO:0016298">
    <property type="term" value="F:lipase activity"/>
    <property type="evidence" value="ECO:0007669"/>
    <property type="project" value="InterPro"/>
</dbReference>
<comment type="catalytic activity">
    <reaction evidence="9 11">
        <text>ATP + [NEDD8 protein] + [E1 NEDD8-activating enzyme]-L-cysteine = AMP + diphosphate + [E1 NEDD8-activating enzyme]-S-[NEDD8 protein]-yl-L-cysteine.</text>
        <dbReference type="EC" id="6.2.1.64"/>
    </reaction>
</comment>
<dbReference type="InterPro" id="IPR035985">
    <property type="entry name" value="Ubiquitin-activating_enz"/>
</dbReference>
<name>A0A182WIJ7_9DIPT</name>
<evidence type="ECO:0000313" key="15">
    <source>
        <dbReference type="Proteomes" id="UP000075920"/>
    </source>
</evidence>
<reference evidence="15" key="1">
    <citation type="submission" date="2013-03" db="EMBL/GenBank/DDBJ databases">
        <title>The Genome Sequence of Anopheles minimus MINIMUS1.</title>
        <authorList>
            <consortium name="The Broad Institute Genomics Platform"/>
            <person name="Neafsey D.E."/>
            <person name="Walton C."/>
            <person name="Walker B."/>
            <person name="Young S.K."/>
            <person name="Zeng Q."/>
            <person name="Gargeya S."/>
            <person name="Fitzgerald M."/>
            <person name="Haas B."/>
            <person name="Abouelleil A."/>
            <person name="Allen A.W."/>
            <person name="Alvarado L."/>
            <person name="Arachchi H.M."/>
            <person name="Berlin A.M."/>
            <person name="Chapman S.B."/>
            <person name="Gainer-Dewar J."/>
            <person name="Goldberg J."/>
            <person name="Griggs A."/>
            <person name="Gujja S."/>
            <person name="Hansen M."/>
            <person name="Howarth C."/>
            <person name="Imamovic A."/>
            <person name="Ireland A."/>
            <person name="Larimer J."/>
            <person name="McCowan C."/>
            <person name="Murphy C."/>
            <person name="Pearson M."/>
            <person name="Poon T.W."/>
            <person name="Priest M."/>
            <person name="Roberts A."/>
            <person name="Saif S."/>
            <person name="Shea T."/>
            <person name="Sisk P."/>
            <person name="Sykes S."/>
            <person name="Wortman J."/>
            <person name="Nusbaum C."/>
            <person name="Birren B."/>
        </authorList>
    </citation>
    <scope>NUCLEOTIDE SEQUENCE [LARGE SCALE GENOMIC DNA]</scope>
    <source>
        <strain evidence="15">MINIMUS1</strain>
    </source>
</reference>
<dbReference type="Gene3D" id="3.40.50.1820">
    <property type="entry name" value="alpha/beta hydrolase"/>
    <property type="match status" value="2"/>
</dbReference>
<dbReference type="SUPFAM" id="SSF53474">
    <property type="entry name" value="alpha/beta-Hydrolases"/>
    <property type="match status" value="1"/>
</dbReference>
<evidence type="ECO:0000259" key="13">
    <source>
        <dbReference type="SMART" id="SM01181"/>
    </source>
</evidence>
<dbReference type="InterPro" id="IPR000594">
    <property type="entry name" value="ThiF_NAD_FAD-bd"/>
</dbReference>
<dbReference type="AlphaFoldDB" id="A0A182WIJ7"/>
<dbReference type="SMART" id="SM01181">
    <property type="entry name" value="E2_bind"/>
    <property type="match status" value="1"/>
</dbReference>
<dbReference type="STRING" id="112268.A0A182WIJ7"/>
<dbReference type="Pfam" id="PF08825">
    <property type="entry name" value="E2_bind"/>
    <property type="match status" value="1"/>
</dbReference>
<dbReference type="GO" id="GO:0045116">
    <property type="term" value="P:protein neddylation"/>
    <property type="evidence" value="ECO:0007669"/>
    <property type="project" value="UniProtKB-UniRule"/>
</dbReference>
<comment type="function">
    <text evidence="11">Catalytic subunit of the dimeric E1 enzyme, which activates NEDD8.</text>
</comment>
<accession>A0A182WIJ7</accession>
<feature type="domain" description="E2 binding" evidence="13">
    <location>
        <begin position="797"/>
        <end position="885"/>
    </location>
</feature>
<dbReference type="InterPro" id="IPR029058">
    <property type="entry name" value="AB_hydrolase_fold"/>
</dbReference>
<keyword evidence="5 11" id="KW-0547">Nucleotide-binding</keyword>
<dbReference type="InterPro" id="IPR013818">
    <property type="entry name" value="Lipase"/>
</dbReference>
<protein>
    <recommendedName>
        <fullName evidence="3 11">NEDD8-activating enzyme E1 catalytic subunit</fullName>
        <ecNumber evidence="8 11">6.2.1.64</ecNumber>
    </recommendedName>
</protein>
<evidence type="ECO:0000256" key="3">
    <source>
        <dbReference type="ARBA" id="ARBA00015203"/>
    </source>
</evidence>
<evidence type="ECO:0000256" key="8">
    <source>
        <dbReference type="ARBA" id="ARBA00023624"/>
    </source>
</evidence>
<dbReference type="GO" id="GO:0005737">
    <property type="term" value="C:cytoplasm"/>
    <property type="evidence" value="ECO:0007669"/>
    <property type="project" value="TreeGrafter"/>
</dbReference>
<keyword evidence="15" id="KW-1185">Reference proteome</keyword>
<feature type="active site" description="Glycyl thioester intermediate" evidence="10">
    <location>
        <position position="658"/>
    </location>
</feature>
<dbReference type="VEuPathDB" id="VectorBase:AMIN010201"/>
<evidence type="ECO:0000313" key="14">
    <source>
        <dbReference type="EnsemblMetazoa" id="AMIN010201-PA"/>
    </source>
</evidence>
<dbReference type="Gene3D" id="3.10.290.20">
    <property type="entry name" value="Ubiquitin-like 2 activating enzyme e1b. Chain: B, domain 3"/>
    <property type="match status" value="1"/>
</dbReference>
<comment type="similarity">
    <text evidence="2 11">Belongs to the ubiquitin-activating E1 family. UBA3 subfamily.</text>
</comment>
<dbReference type="PANTHER" id="PTHR10953:SF6">
    <property type="entry name" value="NEDD8-ACTIVATING ENZYME E1 CATALYTIC SUBUNIT"/>
    <property type="match status" value="1"/>
</dbReference>
<dbReference type="Gene3D" id="3.40.50.720">
    <property type="entry name" value="NAD(P)-binding Rossmann-like Domain"/>
    <property type="match status" value="1"/>
</dbReference>
<organism evidence="14 15">
    <name type="scientific">Anopheles minimus</name>
    <dbReference type="NCBI Taxonomy" id="112268"/>
    <lineage>
        <taxon>Eukaryota</taxon>
        <taxon>Metazoa</taxon>
        <taxon>Ecdysozoa</taxon>
        <taxon>Arthropoda</taxon>
        <taxon>Hexapoda</taxon>
        <taxon>Insecta</taxon>
        <taxon>Pterygota</taxon>
        <taxon>Neoptera</taxon>
        <taxon>Endopterygota</taxon>
        <taxon>Diptera</taxon>
        <taxon>Nematocera</taxon>
        <taxon>Culicoidea</taxon>
        <taxon>Culicidae</taxon>
        <taxon>Anophelinae</taxon>
        <taxon>Anopheles</taxon>
    </lineage>
</organism>
<dbReference type="InterPro" id="IPR033127">
    <property type="entry name" value="UBQ-activ_enz_E1_Cys_AS"/>
</dbReference>
<dbReference type="InterPro" id="IPR014929">
    <property type="entry name" value="E2-binding"/>
</dbReference>
<dbReference type="GO" id="GO:0019781">
    <property type="term" value="F:NEDD8 activating enzyme activity"/>
    <property type="evidence" value="ECO:0007669"/>
    <property type="project" value="UniProtKB-UniRule"/>
</dbReference>
<keyword evidence="4 11" id="KW-0436">Ligase</keyword>
<comment type="pathway">
    <text evidence="1 11">Protein modification; protein neddylation.</text>
</comment>
<evidence type="ECO:0000256" key="4">
    <source>
        <dbReference type="ARBA" id="ARBA00022598"/>
    </source>
</evidence>
<evidence type="ECO:0000256" key="11">
    <source>
        <dbReference type="RuleBase" id="RU368009"/>
    </source>
</evidence>
<dbReference type="PANTHER" id="PTHR10953">
    <property type="entry name" value="UBIQUITIN-ACTIVATING ENZYME E1"/>
    <property type="match status" value="1"/>
</dbReference>
<dbReference type="FunFam" id="1.10.10.520:FF:000001">
    <property type="entry name" value="NEDD8-activating enzyme E1 catalytic subunit"/>
    <property type="match status" value="1"/>
</dbReference>
<dbReference type="FunFam" id="3.10.290.20:FF:000001">
    <property type="entry name" value="NEDD8-activating enzyme E1 catalytic subunit, variant"/>
    <property type="match status" value="1"/>
</dbReference>
<evidence type="ECO:0000256" key="1">
    <source>
        <dbReference type="ARBA" id="ARBA00005032"/>
    </source>
</evidence>
<dbReference type="Gene3D" id="1.10.10.520">
    <property type="entry name" value="Ubiquitin activating enzymes (Uba3). Chain: B, domain 2"/>
    <property type="match status" value="1"/>
</dbReference>
<evidence type="ECO:0000256" key="2">
    <source>
        <dbReference type="ARBA" id="ARBA00006310"/>
    </source>
</evidence>
<dbReference type="InterPro" id="IPR045886">
    <property type="entry name" value="ThiF/MoeB/HesA"/>
</dbReference>
<dbReference type="SUPFAM" id="SSF69572">
    <property type="entry name" value="Activating enzymes of the ubiquitin-like proteins"/>
    <property type="match status" value="1"/>
</dbReference>
<dbReference type="GO" id="GO:0005524">
    <property type="term" value="F:ATP binding"/>
    <property type="evidence" value="ECO:0007669"/>
    <property type="project" value="UniProtKB-UniRule"/>
</dbReference>
<dbReference type="EnsemblMetazoa" id="AMIN010201-RA">
    <property type="protein sequence ID" value="AMIN010201-PA"/>
    <property type="gene ID" value="AMIN010201"/>
</dbReference>
<evidence type="ECO:0000256" key="5">
    <source>
        <dbReference type="ARBA" id="ARBA00022741"/>
    </source>
</evidence>
<evidence type="ECO:0000256" key="9">
    <source>
        <dbReference type="ARBA" id="ARBA00024626"/>
    </source>
</evidence>
<keyword evidence="6 11" id="KW-0833">Ubl conjugation pathway</keyword>
<feature type="chain" id="PRO_5008141417" description="NEDD8-activating enzyme E1 catalytic subunit" evidence="12">
    <location>
        <begin position="24"/>
        <end position="892"/>
    </location>
</feature>
<dbReference type="GO" id="GO:0005634">
    <property type="term" value="C:nucleus"/>
    <property type="evidence" value="ECO:0007669"/>
    <property type="project" value="TreeGrafter"/>
</dbReference>